<organism evidence="2 3">
    <name type="scientific">Cupriavidus lacunae</name>
    <dbReference type="NCBI Taxonomy" id="2666307"/>
    <lineage>
        <taxon>Bacteria</taxon>
        <taxon>Pseudomonadati</taxon>
        <taxon>Pseudomonadota</taxon>
        <taxon>Betaproteobacteria</taxon>
        <taxon>Burkholderiales</taxon>
        <taxon>Burkholderiaceae</taxon>
        <taxon>Cupriavidus</taxon>
    </lineage>
</organism>
<dbReference type="InterPro" id="IPR052729">
    <property type="entry name" value="Acyl/Acetyltrans_Enzymes"/>
</dbReference>
<accession>A0A370NJA6</accession>
<comment type="caution">
    <text evidence="2">The sequence shown here is derived from an EMBL/GenBank/DDBJ whole genome shotgun (WGS) entry which is preliminary data.</text>
</comment>
<dbReference type="Pfam" id="PF18014">
    <property type="entry name" value="Acetyltransf_18"/>
    <property type="match status" value="1"/>
</dbReference>
<reference evidence="3" key="1">
    <citation type="submission" date="2018-06" db="EMBL/GenBank/DDBJ databases">
        <authorList>
            <person name="Feng T."/>
            <person name="Jeon C.O."/>
        </authorList>
    </citation>
    <scope>NUCLEOTIDE SEQUENCE [LARGE SCALE GENOMIC DNA]</scope>
    <source>
        <strain evidence="3">S23</strain>
    </source>
</reference>
<dbReference type="Gene3D" id="3.40.630.90">
    <property type="match status" value="1"/>
</dbReference>
<dbReference type="SUPFAM" id="SSF55729">
    <property type="entry name" value="Acyl-CoA N-acyltransferases (Nat)"/>
    <property type="match status" value="1"/>
</dbReference>
<dbReference type="InterPro" id="IPR000182">
    <property type="entry name" value="GNAT_dom"/>
</dbReference>
<dbReference type="GO" id="GO:0016747">
    <property type="term" value="F:acyltransferase activity, transferring groups other than amino-acyl groups"/>
    <property type="evidence" value="ECO:0007669"/>
    <property type="project" value="InterPro"/>
</dbReference>
<feature type="domain" description="N-acetyltransferase" evidence="1">
    <location>
        <begin position="35"/>
        <end position="174"/>
    </location>
</feature>
<dbReference type="PANTHER" id="PTHR47237:SF2">
    <property type="entry name" value="BLL4206 PROTEIN"/>
    <property type="match status" value="1"/>
</dbReference>
<dbReference type="EMBL" id="QKWJ01000087">
    <property type="protein sequence ID" value="RDK05683.1"/>
    <property type="molecule type" value="Genomic_DNA"/>
</dbReference>
<dbReference type="InterPro" id="IPR016181">
    <property type="entry name" value="Acyl_CoA_acyltransferase"/>
</dbReference>
<evidence type="ECO:0000313" key="2">
    <source>
        <dbReference type="EMBL" id="RDK05683.1"/>
    </source>
</evidence>
<gene>
    <name evidence="2" type="ORF">DN412_35760</name>
</gene>
<evidence type="ECO:0000313" key="3">
    <source>
        <dbReference type="Proteomes" id="UP000255165"/>
    </source>
</evidence>
<dbReference type="Gene3D" id="3.40.630.30">
    <property type="match status" value="1"/>
</dbReference>
<dbReference type="PANTHER" id="PTHR47237">
    <property type="entry name" value="SLL0310 PROTEIN"/>
    <property type="match status" value="1"/>
</dbReference>
<dbReference type="Proteomes" id="UP000255165">
    <property type="component" value="Unassembled WGS sequence"/>
</dbReference>
<keyword evidence="2" id="KW-0808">Transferase</keyword>
<dbReference type="Pfam" id="PF13508">
    <property type="entry name" value="Acetyltransf_7"/>
    <property type="match status" value="1"/>
</dbReference>
<name>A0A370NJA6_9BURK</name>
<sequence>MPVHRIIRALSFRPALALTAMNSAQFPLHASDGPPAVRVMAQSDLPVALSLSEDVRWPHRPSDWKMLFQMGEGCVAEVGGAVVGVGMRWLWDERGASVGLLVVAPAFRERGIGSVLLEALCAGLDGRTVLLHAPGKLHRFYARMGFERIGEVHQYEGKALPAPLMALPEGCRLRPGGRNDLQLLVGMEQGARGVARPSLIQAWLRQSIGTVVLDHPDGPRGFAILRRFGRGAMVGPVVAPCAMSAKAMIAHLSGLVTGRVLRLDVHADGELEDWLGCLGLAHVADATVLARGTPASPTAPFLPFALADKALG</sequence>
<dbReference type="AlphaFoldDB" id="A0A370NJA6"/>
<protein>
    <submittedName>
        <fullName evidence="2">N-acetyltransferase</fullName>
    </submittedName>
</protein>
<proteinExistence type="predicted"/>
<dbReference type="PROSITE" id="PS51186">
    <property type="entry name" value="GNAT"/>
    <property type="match status" value="1"/>
</dbReference>
<keyword evidence="3" id="KW-1185">Reference proteome</keyword>
<dbReference type="InterPro" id="IPR041496">
    <property type="entry name" value="YitH/HolE_GNAT"/>
</dbReference>
<evidence type="ECO:0000259" key="1">
    <source>
        <dbReference type="PROSITE" id="PS51186"/>
    </source>
</evidence>